<dbReference type="AlphaFoldDB" id="A0A7S0BFY1"/>
<dbReference type="InterPro" id="IPR003152">
    <property type="entry name" value="FATC_dom"/>
</dbReference>
<dbReference type="EMBL" id="HBEK01005250">
    <property type="protein sequence ID" value="CAD8392925.1"/>
    <property type="molecule type" value="Transcribed_RNA"/>
</dbReference>
<organism evidence="2">
    <name type="scientific">Rhodosorus marinus</name>
    <dbReference type="NCBI Taxonomy" id="101924"/>
    <lineage>
        <taxon>Eukaryota</taxon>
        <taxon>Rhodophyta</taxon>
        <taxon>Stylonematophyceae</taxon>
        <taxon>Stylonematales</taxon>
        <taxon>Stylonemataceae</taxon>
        <taxon>Rhodosorus</taxon>
    </lineage>
</organism>
<dbReference type="PROSITE" id="PS51190">
    <property type="entry name" value="FATC"/>
    <property type="match status" value="1"/>
</dbReference>
<name>A0A7S0BFY1_9RHOD</name>
<evidence type="ECO:0000313" key="2">
    <source>
        <dbReference type="EMBL" id="CAD8392925.1"/>
    </source>
</evidence>
<dbReference type="SMART" id="SM01343">
    <property type="entry name" value="FATC"/>
    <property type="match status" value="1"/>
</dbReference>
<feature type="domain" description="FATC" evidence="1">
    <location>
        <begin position="85"/>
        <end position="117"/>
    </location>
</feature>
<sequence length="117" mass="13166">MSKAIQCIAQDADDHIIECETFASDVLDQADVKHAVSSTRAKLNRKHPLQICLIDLRKHAKPETFELLRRNVYGGVNVERLDELEVLSPADQAKSLVEMATNPCLLSRTYYGSTPWL</sequence>
<gene>
    <name evidence="2" type="ORF">RMAR0315_LOCUS2910</name>
</gene>
<protein>
    <recommendedName>
        <fullName evidence="1">FATC domain-containing protein</fullName>
    </recommendedName>
</protein>
<evidence type="ECO:0000259" key="1">
    <source>
        <dbReference type="PROSITE" id="PS51190"/>
    </source>
</evidence>
<reference evidence="2" key="1">
    <citation type="submission" date="2021-01" db="EMBL/GenBank/DDBJ databases">
        <authorList>
            <person name="Corre E."/>
            <person name="Pelletier E."/>
            <person name="Niang G."/>
            <person name="Scheremetjew M."/>
            <person name="Finn R."/>
            <person name="Kale V."/>
            <person name="Holt S."/>
            <person name="Cochrane G."/>
            <person name="Meng A."/>
            <person name="Brown T."/>
            <person name="Cohen L."/>
        </authorList>
    </citation>
    <scope>NUCLEOTIDE SEQUENCE</scope>
    <source>
        <strain evidence="2">UTEX LB 2760</strain>
    </source>
</reference>
<proteinExistence type="predicted"/>
<accession>A0A7S0BFY1</accession>